<dbReference type="RefSeq" id="WP_111230607.1">
    <property type="nucleotide sequence ID" value="NZ_NBIU01000045.1"/>
</dbReference>
<dbReference type="OrthoDB" id="9807461at2"/>
<dbReference type="AlphaFoldDB" id="A0A2W6MRX8"/>
<gene>
    <name evidence="1" type="ORF">B6S12_09740</name>
</gene>
<reference evidence="1 2" key="1">
    <citation type="submission" date="2017-03" db="EMBL/GenBank/DDBJ databases">
        <title>Genomic and clinical evidence uncovers the enterohepatic species Helicobacter valdiviensis as a potential human intestinal pathogen.</title>
        <authorList>
            <person name="Fresia P."/>
            <person name="Jara R."/>
            <person name="Sierra R."/>
            <person name="Ferres I."/>
            <person name="Greif G."/>
            <person name="Iraola G."/>
            <person name="Collado L."/>
        </authorList>
    </citation>
    <scope>NUCLEOTIDE SEQUENCE [LARGE SCALE GENOMIC DNA]</scope>
    <source>
        <strain evidence="1 2">WBE14</strain>
    </source>
</reference>
<evidence type="ECO:0000313" key="2">
    <source>
        <dbReference type="Proteomes" id="UP000249746"/>
    </source>
</evidence>
<comment type="caution">
    <text evidence="1">The sequence shown here is derived from an EMBL/GenBank/DDBJ whole genome shotgun (WGS) entry which is preliminary data.</text>
</comment>
<protein>
    <recommendedName>
        <fullName evidence="3">Transcriptional repressor NrdR</fullName>
    </recommendedName>
</protein>
<keyword evidence="2" id="KW-1185">Reference proteome</keyword>
<dbReference type="Proteomes" id="UP000249746">
    <property type="component" value="Unassembled WGS sequence"/>
</dbReference>
<sequence>MICPRCANEKTFVLKTVKSDINERFRRCPKCGYAFSSVEIIKVDKYAEYYLKEMQKGLFDGELQTKWA</sequence>
<evidence type="ECO:0008006" key="3">
    <source>
        <dbReference type="Google" id="ProtNLM"/>
    </source>
</evidence>
<accession>A0A2W6MRX8</accession>
<organism evidence="1 2">
    <name type="scientific">Helicobacter valdiviensis</name>
    <dbReference type="NCBI Taxonomy" id="1458358"/>
    <lineage>
        <taxon>Bacteria</taxon>
        <taxon>Pseudomonadati</taxon>
        <taxon>Campylobacterota</taxon>
        <taxon>Epsilonproteobacteria</taxon>
        <taxon>Campylobacterales</taxon>
        <taxon>Helicobacteraceae</taxon>
        <taxon>Helicobacter</taxon>
    </lineage>
</organism>
<dbReference type="EMBL" id="NBIU01000045">
    <property type="protein sequence ID" value="PZT47305.1"/>
    <property type="molecule type" value="Genomic_DNA"/>
</dbReference>
<evidence type="ECO:0000313" key="1">
    <source>
        <dbReference type="EMBL" id="PZT47305.1"/>
    </source>
</evidence>
<name>A0A2W6MRX8_9HELI</name>
<proteinExistence type="predicted"/>